<organism evidence="3 4">
    <name type="scientific">Riccia fluitans</name>
    <dbReference type="NCBI Taxonomy" id="41844"/>
    <lineage>
        <taxon>Eukaryota</taxon>
        <taxon>Viridiplantae</taxon>
        <taxon>Streptophyta</taxon>
        <taxon>Embryophyta</taxon>
        <taxon>Marchantiophyta</taxon>
        <taxon>Marchantiopsida</taxon>
        <taxon>Marchantiidae</taxon>
        <taxon>Marchantiales</taxon>
        <taxon>Ricciaceae</taxon>
        <taxon>Riccia</taxon>
    </lineage>
</organism>
<evidence type="ECO:0000313" key="4">
    <source>
        <dbReference type="Proteomes" id="UP001605036"/>
    </source>
</evidence>
<feature type="signal peptide" evidence="1">
    <location>
        <begin position="1"/>
        <end position="23"/>
    </location>
</feature>
<protein>
    <recommendedName>
        <fullName evidence="2">GPI-anchored protein LLG1-like domain-containing protein</fullName>
    </recommendedName>
</protein>
<proteinExistence type="predicted"/>
<dbReference type="PANTHER" id="PTHR31533">
    <property type="entry name" value="GPI-ANCHORED PROTEIN LLG1-RELATED-RELATED"/>
    <property type="match status" value="1"/>
</dbReference>
<evidence type="ECO:0000256" key="1">
    <source>
        <dbReference type="SAM" id="SignalP"/>
    </source>
</evidence>
<keyword evidence="4" id="KW-1185">Reference proteome</keyword>
<comment type="caution">
    <text evidence="3">The sequence shown here is derived from an EMBL/GenBank/DDBJ whole genome shotgun (WGS) entry which is preliminary data.</text>
</comment>
<dbReference type="InterPro" id="IPR058888">
    <property type="entry name" value="LLG1-like"/>
</dbReference>
<evidence type="ECO:0000313" key="3">
    <source>
        <dbReference type="EMBL" id="KAL2630585.1"/>
    </source>
</evidence>
<name>A0ABD1YIV4_9MARC</name>
<dbReference type="InterPro" id="IPR039307">
    <property type="entry name" value="LORELEI-like"/>
</dbReference>
<dbReference type="PANTHER" id="PTHR31533:SF2">
    <property type="entry name" value="GPI-ANCHORED PROTEIN LLG1"/>
    <property type="match status" value="1"/>
</dbReference>
<feature type="domain" description="GPI-anchored protein LLG1-like" evidence="2">
    <location>
        <begin position="61"/>
        <end position="139"/>
    </location>
</feature>
<keyword evidence="1" id="KW-0732">Signal</keyword>
<feature type="chain" id="PRO_5044863470" description="GPI-anchored protein LLG1-like domain-containing protein" evidence="1">
    <location>
        <begin position="24"/>
        <end position="234"/>
    </location>
</feature>
<reference evidence="3 4" key="1">
    <citation type="submission" date="2024-09" db="EMBL/GenBank/DDBJ databases">
        <title>Chromosome-scale assembly of Riccia fluitans.</title>
        <authorList>
            <person name="Paukszto L."/>
            <person name="Sawicki J."/>
            <person name="Karawczyk K."/>
            <person name="Piernik-Szablinska J."/>
            <person name="Szczecinska M."/>
            <person name="Mazdziarz M."/>
        </authorList>
    </citation>
    <scope>NUCLEOTIDE SEQUENCE [LARGE SCALE GENOMIC DNA]</scope>
    <source>
        <strain evidence="3">Rf_01</strain>
        <tissue evidence="3">Aerial parts of the thallus</tissue>
    </source>
</reference>
<accession>A0ABD1YIV4</accession>
<evidence type="ECO:0000259" key="2">
    <source>
        <dbReference type="Pfam" id="PF26578"/>
    </source>
</evidence>
<dbReference type="EMBL" id="JBHFFA010000004">
    <property type="protein sequence ID" value="KAL2630585.1"/>
    <property type="molecule type" value="Genomic_DNA"/>
</dbReference>
<dbReference type="Pfam" id="PF26578">
    <property type="entry name" value="LLG1"/>
    <property type="match status" value="1"/>
</dbReference>
<sequence length="234" mass="25057">MGISRKGWSVFLLLLCLVGSSLSHFSNAEFLEDETAFQVASEDSGVGRQLLQTLTPCPIQYAFFNFSPVLDACPNSTNISVVGTFNAKTCCQSLCKVLGSNGSFINDLTTDCSSQFFTYLNLAGNYSQGFFASICTDPNSPKGIYCPPEVTGDTPPPPGNSGGRAVETSFILWSVILAIGLLELISERSALVHEGSTWKITSSILSRKAVLLDAQFLLLSAFGISVLDLSRSPL</sequence>
<gene>
    <name evidence="3" type="ORF">R1flu_015271</name>
</gene>
<dbReference type="AlphaFoldDB" id="A0ABD1YIV4"/>
<dbReference type="Proteomes" id="UP001605036">
    <property type="component" value="Unassembled WGS sequence"/>
</dbReference>